<feature type="region of interest" description="Disordered" evidence="1">
    <location>
        <begin position="68"/>
        <end position="88"/>
    </location>
</feature>
<name>W7FVU9_PLAFA</name>
<protein>
    <submittedName>
        <fullName evidence="3">Uncharacterized protein</fullName>
    </submittedName>
</protein>
<sequence>MMRAIIIYMWFAPITNIVLHIYIILIYHGYCHKLNYTYDETLRMNIFYLKMLLFTFLINALILPHYSHSEQDQKSNDKIKTFSTNPNP</sequence>
<reference evidence="3" key="1">
    <citation type="submission" date="2013-02" db="EMBL/GenBank/DDBJ databases">
        <title>The Genome Sequence of Plasmodium falciparum Santa Lucia.</title>
        <authorList>
            <consortium name="The Broad Institute Genome Sequencing Platform"/>
            <consortium name="The Broad Institute Genome Sequencing Center for Infectious Disease"/>
            <person name="Neafsey D."/>
            <person name="Cheeseman I."/>
            <person name="Volkman S."/>
            <person name="Adams J."/>
            <person name="Walker B."/>
            <person name="Young S.K."/>
            <person name="Zeng Q."/>
            <person name="Gargeya S."/>
            <person name="Fitzgerald M."/>
            <person name="Haas B."/>
            <person name="Abouelleil A."/>
            <person name="Alvarado L."/>
            <person name="Arachchi H.M."/>
            <person name="Berlin A.M."/>
            <person name="Chapman S.B."/>
            <person name="Dewar J."/>
            <person name="Goldberg J."/>
            <person name="Griggs A."/>
            <person name="Gujja S."/>
            <person name="Hansen M."/>
            <person name="Howarth C."/>
            <person name="Imamovic A."/>
            <person name="Larimer J."/>
            <person name="McCowan C."/>
            <person name="Murphy C."/>
            <person name="Neiman D."/>
            <person name="Pearson M."/>
            <person name="Priest M."/>
            <person name="Roberts A."/>
            <person name="Saif S."/>
            <person name="Shea T."/>
            <person name="Sisk P."/>
            <person name="Sykes S."/>
            <person name="Wortman J."/>
            <person name="Nusbaum C."/>
            <person name="Birren B."/>
        </authorList>
    </citation>
    <scope>NUCLEOTIDE SEQUENCE [LARGE SCALE GENOMIC DNA]</scope>
    <source>
        <strain evidence="3">Santa Lucia</strain>
    </source>
</reference>
<feature type="transmembrane region" description="Helical" evidence="2">
    <location>
        <begin position="7"/>
        <end position="27"/>
    </location>
</feature>
<keyword evidence="2" id="KW-1133">Transmembrane helix</keyword>
<evidence type="ECO:0000313" key="3">
    <source>
        <dbReference type="EMBL" id="EUT71934.1"/>
    </source>
</evidence>
<evidence type="ECO:0000256" key="1">
    <source>
        <dbReference type="SAM" id="MobiDB-lite"/>
    </source>
</evidence>
<keyword evidence="2" id="KW-0472">Membrane</keyword>
<evidence type="ECO:0000256" key="2">
    <source>
        <dbReference type="SAM" id="Phobius"/>
    </source>
</evidence>
<dbReference type="AlphaFoldDB" id="W7FVU9"/>
<organism evidence="3">
    <name type="scientific">Plasmodium falciparum Santa Lucia</name>
    <dbReference type="NCBI Taxonomy" id="478859"/>
    <lineage>
        <taxon>Eukaryota</taxon>
        <taxon>Sar</taxon>
        <taxon>Alveolata</taxon>
        <taxon>Apicomplexa</taxon>
        <taxon>Aconoidasida</taxon>
        <taxon>Haemosporida</taxon>
        <taxon>Plasmodiidae</taxon>
        <taxon>Plasmodium</taxon>
        <taxon>Plasmodium (Laverania)</taxon>
    </lineage>
</organism>
<feature type="transmembrane region" description="Helical" evidence="2">
    <location>
        <begin position="47"/>
        <end position="66"/>
    </location>
</feature>
<dbReference type="EMBL" id="KI928842">
    <property type="protein sequence ID" value="EUT71934.1"/>
    <property type="molecule type" value="Genomic_DNA"/>
</dbReference>
<dbReference type="Proteomes" id="UP000030666">
    <property type="component" value="Unassembled WGS sequence"/>
</dbReference>
<proteinExistence type="predicted"/>
<keyword evidence="2" id="KW-0812">Transmembrane</keyword>
<gene>
    <name evidence="3" type="ORF">PFAG_06047</name>
</gene>
<feature type="compositionally biased region" description="Basic and acidic residues" evidence="1">
    <location>
        <begin position="68"/>
        <end position="80"/>
    </location>
</feature>
<accession>W7FVU9</accession>